<keyword evidence="4" id="KW-0067">ATP-binding</keyword>
<evidence type="ECO:0000256" key="5">
    <source>
        <dbReference type="NCBIfam" id="TIGR01378"/>
    </source>
</evidence>
<dbReference type="GO" id="GO:0006772">
    <property type="term" value="P:thiamine metabolic process"/>
    <property type="evidence" value="ECO:0007669"/>
    <property type="project" value="UniProtKB-UniRule"/>
</dbReference>
<dbReference type="GO" id="GO:0030975">
    <property type="term" value="F:thiamine binding"/>
    <property type="evidence" value="ECO:0007669"/>
    <property type="project" value="InterPro"/>
</dbReference>
<dbReference type="GO" id="GO:0016301">
    <property type="term" value="F:kinase activity"/>
    <property type="evidence" value="ECO:0007669"/>
    <property type="project" value="UniProtKB-KW"/>
</dbReference>
<evidence type="ECO:0000313" key="10">
    <source>
        <dbReference type="Proteomes" id="UP000184204"/>
    </source>
</evidence>
<dbReference type="CDD" id="cd07995">
    <property type="entry name" value="TPK"/>
    <property type="match status" value="1"/>
</dbReference>
<dbReference type="InterPro" id="IPR006282">
    <property type="entry name" value="Thi_PPkinase"/>
</dbReference>
<reference evidence="9" key="2">
    <citation type="submission" date="2016-01" db="EMBL/GenBank/DDBJ databases">
        <authorList>
            <person name="Poehlein A."/>
            <person name="Schlien K."/>
            <person name="Gottschalk G."/>
            <person name="Buckel W."/>
            <person name="Daniel R."/>
        </authorList>
    </citation>
    <scope>NUCLEOTIDE SEQUENCE [LARGE SCALE GENOMIC DNA]</scope>
    <source>
        <strain evidence="9">X2</strain>
    </source>
</reference>
<dbReference type="Proteomes" id="UP000068026">
    <property type="component" value="Chromosome"/>
</dbReference>
<evidence type="ECO:0000313" key="8">
    <source>
        <dbReference type="EMBL" id="SHF04603.1"/>
    </source>
</evidence>
<dbReference type="InterPro" id="IPR036759">
    <property type="entry name" value="TPK_catalytic_sf"/>
</dbReference>
<dbReference type="GO" id="GO:0009229">
    <property type="term" value="P:thiamine diphosphate biosynthetic process"/>
    <property type="evidence" value="ECO:0007669"/>
    <property type="project" value="InterPro"/>
</dbReference>
<keyword evidence="9" id="KW-1185">Reference proteome</keyword>
<dbReference type="Gene3D" id="3.40.50.10240">
    <property type="entry name" value="Thiamin pyrophosphokinase, catalytic domain"/>
    <property type="match status" value="1"/>
</dbReference>
<organism evidence="8 10">
    <name type="scientific">Anaerotignum propionicum DSM 1682</name>
    <dbReference type="NCBI Taxonomy" id="991789"/>
    <lineage>
        <taxon>Bacteria</taxon>
        <taxon>Bacillati</taxon>
        <taxon>Bacillota</taxon>
        <taxon>Clostridia</taxon>
        <taxon>Lachnospirales</taxon>
        <taxon>Anaerotignaceae</taxon>
        <taxon>Anaerotignum</taxon>
    </lineage>
</organism>
<evidence type="ECO:0000256" key="1">
    <source>
        <dbReference type="ARBA" id="ARBA00022679"/>
    </source>
</evidence>
<reference evidence="10" key="4">
    <citation type="submission" date="2016-11" db="EMBL/GenBank/DDBJ databases">
        <authorList>
            <person name="Jaros S."/>
            <person name="Januszkiewicz K."/>
            <person name="Wedrychowicz H."/>
        </authorList>
    </citation>
    <scope>NUCLEOTIDE SEQUENCE [LARGE SCALE GENOMIC DNA]</scope>
    <source>
        <strain evidence="10">DSM 1682</strain>
    </source>
</reference>
<keyword evidence="2" id="KW-0547">Nucleotide-binding</keyword>
<dbReference type="SUPFAM" id="SSF63999">
    <property type="entry name" value="Thiamin pyrophosphokinase, catalytic domain"/>
    <property type="match status" value="1"/>
</dbReference>
<reference evidence="7 9" key="1">
    <citation type="journal article" date="2016" name="Genome Announc.">
        <title>Complete Genome Sequence of the Amino Acid-Fermenting Clostridium propionicum X2 (DSM 1682).</title>
        <authorList>
            <person name="Poehlein A."/>
            <person name="Schlien K."/>
            <person name="Chowdhury N.P."/>
            <person name="Gottschalk G."/>
            <person name="Buckel W."/>
            <person name="Daniel R."/>
        </authorList>
    </citation>
    <scope>NUCLEOTIDE SEQUENCE [LARGE SCALE GENOMIC DNA]</scope>
    <source>
        <strain evidence="7 9">X2</strain>
    </source>
</reference>
<feature type="domain" description="Thiamin pyrophosphokinase thiamin-binding" evidence="6">
    <location>
        <begin position="146"/>
        <end position="206"/>
    </location>
</feature>
<sequence length="212" mass="23255">MKAVIFAGAKISNYAFCKEYLEGAHVLICCDGGLHHTKALGLMPDYIVGDFDSVSQEVLDYYKEKGIPIRQFPARKDETDMQLGIALALEKGATDLILLGGLGSRFDHSLANAHLLLGLLKKGIRARLVDENNSVELVNRPITIHGKIGDLVSTIPLSMMVKGITLTGFEYPLINRDLALDDDMVAVSNVLAKEEATIDFTEGYLYVIRSKD</sequence>
<dbReference type="Pfam" id="PF04263">
    <property type="entry name" value="TPK_catalytic"/>
    <property type="match status" value="1"/>
</dbReference>
<dbReference type="NCBIfam" id="TIGR01378">
    <property type="entry name" value="thi_PPkinase"/>
    <property type="match status" value="1"/>
</dbReference>
<dbReference type="EC" id="2.7.6.2" evidence="5"/>
<dbReference type="InterPro" id="IPR007371">
    <property type="entry name" value="TPK_catalytic"/>
</dbReference>
<dbReference type="RefSeq" id="WP_066051721.1">
    <property type="nucleotide sequence ID" value="NZ_CP014223.1"/>
</dbReference>
<dbReference type="SMART" id="SM00983">
    <property type="entry name" value="TPK_B1_binding"/>
    <property type="match status" value="1"/>
</dbReference>
<gene>
    <name evidence="7" type="primary">thiN</name>
    <name evidence="7" type="ORF">CPRO_22790</name>
    <name evidence="8" type="ORF">SAMN02745151_02616</name>
</gene>
<evidence type="ECO:0000256" key="3">
    <source>
        <dbReference type="ARBA" id="ARBA00022777"/>
    </source>
</evidence>
<dbReference type="EMBL" id="CP014223">
    <property type="protein sequence ID" value="AMJ41846.1"/>
    <property type="molecule type" value="Genomic_DNA"/>
</dbReference>
<evidence type="ECO:0000259" key="6">
    <source>
        <dbReference type="SMART" id="SM00983"/>
    </source>
</evidence>
<dbReference type="GO" id="GO:0005524">
    <property type="term" value="F:ATP binding"/>
    <property type="evidence" value="ECO:0007669"/>
    <property type="project" value="UniProtKB-KW"/>
</dbReference>
<protein>
    <recommendedName>
        <fullName evidence="5">Thiamine diphosphokinase</fullName>
        <ecNumber evidence="5">2.7.6.2</ecNumber>
    </recommendedName>
</protein>
<dbReference type="KEGG" id="cpro:CPRO_22790"/>
<evidence type="ECO:0000313" key="9">
    <source>
        <dbReference type="Proteomes" id="UP000068026"/>
    </source>
</evidence>
<dbReference type="SUPFAM" id="SSF63862">
    <property type="entry name" value="Thiamin pyrophosphokinase, substrate-binding domain"/>
    <property type="match status" value="1"/>
</dbReference>
<name>A0A0X8VDC1_ANAPI</name>
<keyword evidence="1 7" id="KW-0808">Transferase</keyword>
<dbReference type="Pfam" id="PF04265">
    <property type="entry name" value="TPK_B1_binding"/>
    <property type="match status" value="1"/>
</dbReference>
<dbReference type="PANTHER" id="PTHR41299">
    <property type="entry name" value="THIAMINE PYROPHOSPHOKINASE"/>
    <property type="match status" value="1"/>
</dbReference>
<evidence type="ECO:0000256" key="4">
    <source>
        <dbReference type="ARBA" id="ARBA00022840"/>
    </source>
</evidence>
<dbReference type="InterPro" id="IPR053149">
    <property type="entry name" value="TPK"/>
</dbReference>
<dbReference type="AlphaFoldDB" id="A0A0X8VDC1"/>
<proteinExistence type="predicted"/>
<dbReference type="EMBL" id="FQUA01000014">
    <property type="protein sequence ID" value="SHF04603.1"/>
    <property type="molecule type" value="Genomic_DNA"/>
</dbReference>
<dbReference type="InterPro" id="IPR036371">
    <property type="entry name" value="TPK_B1-bd_sf"/>
</dbReference>
<keyword evidence="3" id="KW-0418">Kinase</keyword>
<dbReference type="OrthoDB" id="9804377at2"/>
<dbReference type="PANTHER" id="PTHR41299:SF1">
    <property type="entry name" value="THIAMINE PYROPHOSPHOKINASE"/>
    <property type="match status" value="1"/>
</dbReference>
<evidence type="ECO:0000313" key="7">
    <source>
        <dbReference type="EMBL" id="AMJ41846.1"/>
    </source>
</evidence>
<reference evidence="8" key="3">
    <citation type="submission" date="2016-11" db="EMBL/GenBank/DDBJ databases">
        <authorList>
            <person name="Varghese N."/>
            <person name="Submissions S."/>
        </authorList>
    </citation>
    <scope>NUCLEOTIDE SEQUENCE</scope>
    <source>
        <strain evidence="8">DSM 1682</strain>
    </source>
</reference>
<accession>A0A0X8VDC1</accession>
<evidence type="ECO:0000256" key="2">
    <source>
        <dbReference type="ARBA" id="ARBA00022741"/>
    </source>
</evidence>
<dbReference type="InterPro" id="IPR007373">
    <property type="entry name" value="Thiamin_PyroPKinase_B1-bd"/>
</dbReference>
<dbReference type="Proteomes" id="UP000184204">
    <property type="component" value="Unassembled WGS sequence"/>
</dbReference>
<dbReference type="GO" id="GO:0004788">
    <property type="term" value="F:thiamine diphosphokinase activity"/>
    <property type="evidence" value="ECO:0007669"/>
    <property type="project" value="UniProtKB-UniRule"/>
</dbReference>